<dbReference type="Pfam" id="PF00497">
    <property type="entry name" value="SBP_bac_3"/>
    <property type="match status" value="1"/>
</dbReference>
<dbReference type="SMART" id="SM00062">
    <property type="entry name" value="PBPb"/>
    <property type="match status" value="1"/>
</dbReference>
<gene>
    <name evidence="4" type="ORF">H8S54_08040</name>
</gene>
<evidence type="ECO:0000256" key="1">
    <source>
        <dbReference type="ARBA" id="ARBA00022729"/>
    </source>
</evidence>
<reference evidence="4 5" key="1">
    <citation type="submission" date="2020-08" db="EMBL/GenBank/DDBJ databases">
        <title>Genome public.</title>
        <authorList>
            <person name="Liu C."/>
            <person name="Sun Q."/>
        </authorList>
    </citation>
    <scope>NUCLEOTIDE SEQUENCE [LARGE SCALE GENOMIC DNA]</scope>
    <source>
        <strain evidence="4 5">BX17</strain>
    </source>
</reference>
<dbReference type="PANTHER" id="PTHR35936">
    <property type="entry name" value="MEMBRANE-BOUND LYTIC MUREIN TRANSGLYCOSYLASE F"/>
    <property type="match status" value="1"/>
</dbReference>
<feature type="signal peptide" evidence="2">
    <location>
        <begin position="1"/>
        <end position="29"/>
    </location>
</feature>
<keyword evidence="1 2" id="KW-0732">Signal</keyword>
<name>A0A8I0AAJ0_9FIRM</name>
<keyword evidence="5" id="KW-1185">Reference proteome</keyword>
<dbReference type="AlphaFoldDB" id="A0A8I0AAJ0"/>
<dbReference type="InterPro" id="IPR001638">
    <property type="entry name" value="Solute-binding_3/MltF_N"/>
</dbReference>
<comment type="caution">
    <text evidence="4">The sequence shown here is derived from an EMBL/GenBank/DDBJ whole genome shotgun (WGS) entry which is preliminary data.</text>
</comment>
<evidence type="ECO:0000256" key="2">
    <source>
        <dbReference type="SAM" id="SignalP"/>
    </source>
</evidence>
<organism evidence="4 5">
    <name type="scientific">Blautia segnis</name>
    <dbReference type="NCBI Taxonomy" id="2763030"/>
    <lineage>
        <taxon>Bacteria</taxon>
        <taxon>Bacillati</taxon>
        <taxon>Bacillota</taxon>
        <taxon>Clostridia</taxon>
        <taxon>Lachnospirales</taxon>
        <taxon>Lachnospiraceae</taxon>
        <taxon>Blautia</taxon>
    </lineage>
</organism>
<evidence type="ECO:0000313" key="4">
    <source>
        <dbReference type="EMBL" id="MBC5651055.1"/>
    </source>
</evidence>
<accession>A0A8I0AAJ0</accession>
<dbReference type="Proteomes" id="UP000652847">
    <property type="component" value="Unassembled WGS sequence"/>
</dbReference>
<dbReference type="RefSeq" id="WP_186901235.1">
    <property type="nucleotide sequence ID" value="NZ_JACOOT010000018.1"/>
</dbReference>
<sequence length="285" mass="31835">MKRFNRLTAVLLAGVTAASLTGGAVSVFADSDVKVIKGVTSGSLAPYFYVGDDNELTGVDIDIVKEVFNRLPQYELQIDTADALQGVISGQYDIAINNYGYTDERAESYYFSFPYKTSFNEYIQRADDEPLTSLQDLADRGYKIELTAGSLTANALEQWNEENPDHQIEIVYDNTNFQVRYQNIVDGVTDVAIDDGPLIDNLLPNFGLEGQLVPNPIDDETQEFLFPQNNTYFLFGKNEEGAALREDVDAALKEMKEDGTLAEITEKYLGKDTSPDEKYFEETIN</sequence>
<feature type="domain" description="Solute-binding protein family 3/N-terminal" evidence="3">
    <location>
        <begin position="34"/>
        <end position="272"/>
    </location>
</feature>
<proteinExistence type="predicted"/>
<evidence type="ECO:0000259" key="3">
    <source>
        <dbReference type="SMART" id="SM00062"/>
    </source>
</evidence>
<dbReference type="EMBL" id="JACOOT010000018">
    <property type="protein sequence ID" value="MBC5651055.1"/>
    <property type="molecule type" value="Genomic_DNA"/>
</dbReference>
<protein>
    <submittedName>
        <fullName evidence="4">Transporter substrate-binding domain-containing protein</fullName>
    </submittedName>
</protein>
<dbReference type="SUPFAM" id="SSF53850">
    <property type="entry name" value="Periplasmic binding protein-like II"/>
    <property type="match status" value="1"/>
</dbReference>
<feature type="chain" id="PRO_5034931693" evidence="2">
    <location>
        <begin position="30"/>
        <end position="285"/>
    </location>
</feature>
<evidence type="ECO:0000313" key="5">
    <source>
        <dbReference type="Proteomes" id="UP000652847"/>
    </source>
</evidence>
<dbReference type="Gene3D" id="3.40.190.10">
    <property type="entry name" value="Periplasmic binding protein-like II"/>
    <property type="match status" value="2"/>
</dbReference>
<dbReference type="PANTHER" id="PTHR35936:SF19">
    <property type="entry name" value="AMINO-ACID-BINDING PROTEIN YXEM-RELATED"/>
    <property type="match status" value="1"/>
</dbReference>